<dbReference type="PROSITE" id="PS51379">
    <property type="entry name" value="4FE4S_FER_2"/>
    <property type="match status" value="2"/>
</dbReference>
<dbReference type="InterPro" id="IPR052977">
    <property type="entry name" value="Polyferredoxin-like_ET"/>
</dbReference>
<sequence length="396" mass="45273">MVRLFEQKKDCCGCLACKNVCPKQAVTVKPDENGFIYPQINEELCIECGLCNKVCDFKKVTVDGNIPLYTYAAINKDKSVLENSASGGAFGALANFVFNRGGVVFGCAYDDKMYPKHVCIDNLAYLEKIQGSKYVQSDIDDTYIQAENYLKNGKWVLFTGTPCQIAGLKAYLRKDYDRLITIDLICHGVPSVSFFKGYIRYLEGKYKGEIINFKFRDKSKGWGLISEVVYKKHSKILNRVIYPVESYYYTYFLNGDIYRESCYECKYAGKVRVGDFTIGDYWGVEKVHPEINTKNGVSVLLVNSQKGSMIAGELANYLYLIESSFEQAKIYNAQLNSPVKKSLNREAIFKTWREGGYRAVAKEYYKANKWKIIFARVKRLIPNPVKKYLKKMIKRG</sequence>
<dbReference type="Gene3D" id="3.30.70.20">
    <property type="match status" value="1"/>
</dbReference>
<dbReference type="PANTHER" id="PTHR43193:SF2">
    <property type="entry name" value="POLYFERREDOXIN PROTEIN FWDF"/>
    <property type="match status" value="1"/>
</dbReference>
<dbReference type="AlphaFoldDB" id="L7VL45"/>
<organism evidence="2 3">
    <name type="scientific">Thermoclostridium stercorarium (strain ATCC 35414 / DSM 8532 / NCIMB 11754)</name>
    <name type="common">Clostridium stercorarium</name>
    <dbReference type="NCBI Taxonomy" id="1121335"/>
    <lineage>
        <taxon>Bacteria</taxon>
        <taxon>Bacillati</taxon>
        <taxon>Bacillota</taxon>
        <taxon>Clostridia</taxon>
        <taxon>Eubacteriales</taxon>
        <taxon>Oscillospiraceae</taxon>
        <taxon>Thermoclostridium</taxon>
    </lineage>
</organism>
<protein>
    <submittedName>
        <fullName evidence="2">Coenzyme F420 hydrogenase/dehydrogenase beta subunit domain protein</fullName>
    </submittedName>
</protein>
<feature type="domain" description="4Fe-4S ferredoxin-type" evidence="1">
    <location>
        <begin position="36"/>
        <end position="65"/>
    </location>
</feature>
<evidence type="ECO:0000313" key="2">
    <source>
        <dbReference type="EMBL" id="AGC67181.1"/>
    </source>
</evidence>
<feature type="domain" description="4Fe-4S ferredoxin-type" evidence="1">
    <location>
        <begin position="1"/>
        <end position="31"/>
    </location>
</feature>
<accession>L7VL45</accession>
<name>L7VL45_THES1</name>
<reference evidence="2 3" key="1">
    <citation type="journal article" date="2013" name="Genome Announc.">
        <title>Complete genome sequence of Clostridium stercorarium subsp. stercorarium strain DSM 8532, a thermophilic degrader of plant cell wall fibers.</title>
        <authorList>
            <person name="Poehlein A."/>
            <person name="Zverlov V.V."/>
            <person name="Daniel R."/>
            <person name="Schwarz W.H."/>
            <person name="Liebl W."/>
        </authorList>
    </citation>
    <scope>NUCLEOTIDE SEQUENCE [LARGE SCALE GENOMIC DNA]</scope>
    <source>
        <strain evidence="3">ATCC 35414 / DSM 8532 / NCIMB 11754</strain>
    </source>
</reference>
<dbReference type="Pfam" id="PF12838">
    <property type="entry name" value="Fer4_7"/>
    <property type="match status" value="1"/>
</dbReference>
<gene>
    <name evidence="2" type="ordered locus">Cst_c01530</name>
</gene>
<dbReference type="KEGG" id="css:Cst_c01530"/>
<dbReference type="eggNOG" id="COG1035">
    <property type="taxonomic scope" value="Bacteria"/>
</dbReference>
<dbReference type="PATRIC" id="fig|1121335.3.peg.147"/>
<dbReference type="InterPro" id="IPR007525">
    <property type="entry name" value="FrhB_FdhB_C"/>
</dbReference>
<dbReference type="Pfam" id="PF04432">
    <property type="entry name" value="FrhB_FdhB_C"/>
    <property type="match status" value="1"/>
</dbReference>
<dbReference type="PANTHER" id="PTHR43193">
    <property type="match status" value="1"/>
</dbReference>
<dbReference type="EMBL" id="CP004044">
    <property type="protein sequence ID" value="AGC67181.1"/>
    <property type="molecule type" value="Genomic_DNA"/>
</dbReference>
<keyword evidence="3" id="KW-1185">Reference proteome</keyword>
<evidence type="ECO:0000313" key="3">
    <source>
        <dbReference type="Proteomes" id="UP000011220"/>
    </source>
</evidence>
<evidence type="ECO:0000259" key="1">
    <source>
        <dbReference type="PROSITE" id="PS51379"/>
    </source>
</evidence>
<proteinExistence type="predicted"/>
<dbReference type="Proteomes" id="UP000011220">
    <property type="component" value="Chromosome"/>
</dbReference>
<dbReference type="STRING" id="1121335.Cst_c01530"/>
<dbReference type="SUPFAM" id="SSF54862">
    <property type="entry name" value="4Fe-4S ferredoxins"/>
    <property type="match status" value="1"/>
</dbReference>
<dbReference type="eggNOG" id="COG1143">
    <property type="taxonomic scope" value="Bacteria"/>
</dbReference>
<dbReference type="InterPro" id="IPR017896">
    <property type="entry name" value="4Fe4S_Fe-S-bd"/>
</dbReference>
<dbReference type="RefSeq" id="WP_015357878.1">
    <property type="nucleotide sequence ID" value="NC_020134.1"/>
</dbReference>
<dbReference type="KEGG" id="csd:Clst_0146"/>